<evidence type="ECO:0000313" key="2">
    <source>
        <dbReference type="EMBL" id="RIV31342.1"/>
    </source>
</evidence>
<feature type="domain" description="Nudix hydrolase" evidence="1">
    <location>
        <begin position="39"/>
        <end position="245"/>
    </location>
</feature>
<dbReference type="EMBL" id="QXEC01000043">
    <property type="protein sequence ID" value="RIV31342.1"/>
    <property type="molecule type" value="Genomic_DNA"/>
</dbReference>
<comment type="caution">
    <text evidence="2">The sequence shown here is derived from an EMBL/GenBank/DDBJ whole genome shotgun (WGS) entry which is preliminary data.</text>
</comment>
<reference evidence="2 3" key="1">
    <citation type="submission" date="2018-08" db="EMBL/GenBank/DDBJ databases">
        <title>Jishengella sp. nov., isolated from a root of Azadirachta indica A. Juss. var. siamensis Valenton.</title>
        <authorList>
            <person name="Kuncharoen N."/>
            <person name="Tanasupawat S."/>
            <person name="Kudo T."/>
            <person name="Ohkuma M."/>
        </authorList>
    </citation>
    <scope>NUCLEOTIDE SEQUENCE [LARGE SCALE GENOMIC DNA]</scope>
    <source>
        <strain evidence="2 3">AZ1-13</strain>
    </source>
</reference>
<name>A0A418MN43_9ACTN</name>
<organism evidence="2 3">
    <name type="scientific">Micromonospora radicis</name>
    <dbReference type="NCBI Taxonomy" id="1894971"/>
    <lineage>
        <taxon>Bacteria</taxon>
        <taxon>Bacillati</taxon>
        <taxon>Actinomycetota</taxon>
        <taxon>Actinomycetes</taxon>
        <taxon>Micromonosporales</taxon>
        <taxon>Micromonosporaceae</taxon>
        <taxon>Micromonospora</taxon>
    </lineage>
</organism>
<dbReference type="InterPro" id="IPR040829">
    <property type="entry name" value="Cap16_NUDIX"/>
</dbReference>
<evidence type="ECO:0000259" key="1">
    <source>
        <dbReference type="PROSITE" id="PS51462"/>
    </source>
</evidence>
<dbReference type="Pfam" id="PF18167">
    <property type="entry name" value="Sa_NUDIX"/>
    <property type="match status" value="1"/>
</dbReference>
<accession>A0A418MN43</accession>
<protein>
    <recommendedName>
        <fullName evidence="1">Nudix hydrolase domain-containing protein</fullName>
    </recommendedName>
</protein>
<dbReference type="RefSeq" id="WP_119579812.1">
    <property type="nucleotide sequence ID" value="NZ_QXEC01000043.1"/>
</dbReference>
<dbReference type="InterPro" id="IPR000086">
    <property type="entry name" value="NUDIX_hydrolase_dom"/>
</dbReference>
<evidence type="ECO:0000313" key="3">
    <source>
        <dbReference type="Proteomes" id="UP000283832"/>
    </source>
</evidence>
<proteinExistence type="predicted"/>
<keyword evidence="3" id="KW-1185">Reference proteome</keyword>
<dbReference type="OrthoDB" id="4195664at2"/>
<sequence>MLINIVAGLITAALLAAGGLVLRHRKHLGLLRTTLTSGRLRVSVAALLRIKDDDGYVLIHHPFRPGVYGPPGGVIKYTDEARGALDAVGFVEQRPAGRELTMRRDLRGFVPARHGIGFLRWYDRCAGRESGPECLRRELREELSEAGHPELAPLAGKLRFELIRSVVDGPRPTPGKHHRTMRSLQVYDPIPDSPEAVELLRRMLELARDAAEPEIILARSADIEEGRREQFLISPQSAFLLGTRRIHEDLPALR</sequence>
<dbReference type="AlphaFoldDB" id="A0A418MN43"/>
<dbReference type="Proteomes" id="UP000283832">
    <property type="component" value="Unassembled WGS sequence"/>
</dbReference>
<dbReference type="PROSITE" id="PS51462">
    <property type="entry name" value="NUDIX"/>
    <property type="match status" value="1"/>
</dbReference>
<gene>
    <name evidence="2" type="ORF">D2L64_25860</name>
</gene>